<dbReference type="STRING" id="54398.Ga0074115_10818"/>
<feature type="domain" description="Transglycosylase SLT" evidence="4">
    <location>
        <begin position="494"/>
        <end position="605"/>
    </location>
</feature>
<dbReference type="InterPro" id="IPR023346">
    <property type="entry name" value="Lysozyme-like_dom_sf"/>
</dbReference>
<dbReference type="SUPFAM" id="SSF53955">
    <property type="entry name" value="Lysozyme-like"/>
    <property type="match status" value="1"/>
</dbReference>
<dbReference type="GO" id="GO:0000270">
    <property type="term" value="P:peptidoglycan metabolic process"/>
    <property type="evidence" value="ECO:0007669"/>
    <property type="project" value="InterPro"/>
</dbReference>
<organism evidence="6 9">
    <name type="scientific">endosymbiont of Ridgeia piscesae</name>
    <dbReference type="NCBI Taxonomy" id="54398"/>
    <lineage>
        <taxon>Bacteria</taxon>
        <taxon>Pseudomonadati</taxon>
        <taxon>Pseudomonadota</taxon>
        <taxon>Gammaproteobacteria</taxon>
        <taxon>sulfur-oxidizing symbionts</taxon>
    </lineage>
</organism>
<dbReference type="RefSeq" id="WP_057956537.1">
    <property type="nucleotide sequence ID" value="NZ_KQ556936.1"/>
</dbReference>
<dbReference type="EMBL" id="LDXT01000089">
    <property type="protein sequence ID" value="KRT54607.1"/>
    <property type="molecule type" value="Genomic_DNA"/>
</dbReference>
<dbReference type="GO" id="GO:0042597">
    <property type="term" value="C:periplasmic space"/>
    <property type="evidence" value="ECO:0007669"/>
    <property type="project" value="InterPro"/>
</dbReference>
<dbReference type="InterPro" id="IPR008939">
    <property type="entry name" value="Lytic_TGlycosylase_superhlx_U"/>
</dbReference>
<name>A0A0T5YVS1_9GAMM</name>
<dbReference type="Proteomes" id="UP000051634">
    <property type="component" value="Unassembled WGS sequence"/>
</dbReference>
<dbReference type="InterPro" id="IPR000189">
    <property type="entry name" value="Transglyc_AS"/>
</dbReference>
<evidence type="ECO:0000259" key="5">
    <source>
        <dbReference type="Pfam" id="PF14718"/>
    </source>
</evidence>
<evidence type="ECO:0000259" key="4">
    <source>
        <dbReference type="Pfam" id="PF01464"/>
    </source>
</evidence>
<feature type="signal peptide" evidence="3">
    <location>
        <begin position="1"/>
        <end position="29"/>
    </location>
</feature>
<gene>
    <name evidence="6" type="ORF">Ga0074115_10818</name>
    <name evidence="7" type="ORF">Ga0076813_11724</name>
</gene>
<dbReference type="Gene3D" id="1.10.1240.20">
    <property type="entry name" value="Lytic transglycosylase, superhelical linker domain"/>
    <property type="match status" value="1"/>
</dbReference>
<dbReference type="PROSITE" id="PS00922">
    <property type="entry name" value="TRANSGLYCOSYLASE"/>
    <property type="match status" value="1"/>
</dbReference>
<comment type="similarity">
    <text evidence="1">Belongs to the transglycosylase Slt family.</text>
</comment>
<dbReference type="OrthoDB" id="92254at2"/>
<reference evidence="8 9" key="1">
    <citation type="submission" date="2015-11" db="EMBL/GenBank/DDBJ databases">
        <title>The genome of Candidatus Endoriftia persephone in Ridgeia piscesae and population structure of the North Eastern Pacific vestimentiferan symbionts.</title>
        <authorList>
            <person name="Perez M."/>
            <person name="Juniper K.S."/>
        </authorList>
    </citation>
    <scope>NUCLEOTIDE SEQUENCE [LARGE SCALE GENOMIC DNA]</scope>
    <source>
        <strain evidence="7">Ind10</strain>
        <strain evidence="6">Ind11</strain>
    </source>
</reference>
<dbReference type="PATRIC" id="fig|54398.3.peg.1345"/>
<dbReference type="AlphaFoldDB" id="A0A0T5YVS1"/>
<feature type="chain" id="PRO_5010437664" evidence="3">
    <location>
        <begin position="30"/>
        <end position="661"/>
    </location>
</feature>
<dbReference type="EMBL" id="LMXI01000522">
    <property type="protein sequence ID" value="KRT57550.1"/>
    <property type="molecule type" value="Genomic_DNA"/>
</dbReference>
<dbReference type="Pfam" id="PF01464">
    <property type="entry name" value="SLT"/>
    <property type="match status" value="1"/>
</dbReference>
<evidence type="ECO:0000313" key="8">
    <source>
        <dbReference type="Proteomes" id="UP000051276"/>
    </source>
</evidence>
<dbReference type="Gene3D" id="1.25.20.10">
    <property type="entry name" value="Bacterial muramidases"/>
    <property type="match status" value="1"/>
</dbReference>
<dbReference type="Pfam" id="PF14718">
    <property type="entry name" value="SLT_L"/>
    <property type="match status" value="1"/>
</dbReference>
<protein>
    <submittedName>
        <fullName evidence="6">Soluble lytic murein transglycosylase</fullName>
    </submittedName>
</protein>
<evidence type="ECO:0000313" key="6">
    <source>
        <dbReference type="EMBL" id="KRT54607.1"/>
    </source>
</evidence>
<sequence>MSLKHLPFFTGGSRIALTLVLLLPLLAPASQRDPATPANDEQRSIFIAAEAALKAGRMSRYRQLKQQLKDYPLYPYLKHSELQGSLRLQSGAAVQRFLAEFADTPLSEQLRNRWLRLLAKHNRWQQYLDYSTPSNGNITLRCHRLRALIETGQSAQAFQKVEDIWLHGRSRPKACDPVFKAWQEAGLLDEDLVWQRIELAMNAGQIRLTRYLRRFLSEDERPWVEFWIEIHHKPQRLINHPYLKKTHPYRNAILAHGIRRLARHNPKRAFMLWQAELRHPGYSDKQKLNVIRSLATHLAKQPGDGLETLFETIKPSLKLDPTLSDKQFRIALERHNWERVIGTIRQLPQPEQQQQRWRYWMARALIEIGQKKKGVKLLKDLAKNRSYYGFLASDRLGNPLNMEHESLQVDQAELARLSHLSGMQRARELKILGRHLEARREWNFTLRGASHSQLLVAAELARQWEWPSQAIFTLAKIHHWNDLELRFPLAYRSLINQQAEALNLETAWIFAILRQESAFVPDARSSAGALGLMQLMPFTAKTVARRQGQRLMNKHELYQPETNIRLGARYLDSVFRKMRGNPILATAAYNAGPHRVAQWLPSQEQPADVWIETVPFSETREYLKRVMAYTMIYFHRLGDTPEQLPEIWSRPISAKISDQES</sequence>
<evidence type="ECO:0000313" key="9">
    <source>
        <dbReference type="Proteomes" id="UP000051634"/>
    </source>
</evidence>
<dbReference type="Proteomes" id="UP000051276">
    <property type="component" value="Unassembled WGS sequence"/>
</dbReference>
<dbReference type="GO" id="GO:0008933">
    <property type="term" value="F:peptidoglycan lytic transglycosylase activity"/>
    <property type="evidence" value="ECO:0007669"/>
    <property type="project" value="InterPro"/>
</dbReference>
<dbReference type="CDD" id="cd13401">
    <property type="entry name" value="Slt70-like"/>
    <property type="match status" value="1"/>
</dbReference>
<proteinExistence type="inferred from homology"/>
<dbReference type="InterPro" id="IPR012289">
    <property type="entry name" value="Lytic_TGlycosylase_superhlx_L"/>
</dbReference>
<accession>A0A0T5YVS1</accession>
<evidence type="ECO:0000256" key="3">
    <source>
        <dbReference type="SAM" id="SignalP"/>
    </source>
</evidence>
<keyword evidence="2 3" id="KW-0732">Signal</keyword>
<feature type="domain" description="Lytic transglycosylase superhelical linker" evidence="5">
    <location>
        <begin position="418"/>
        <end position="483"/>
    </location>
</feature>
<dbReference type="GO" id="GO:0004553">
    <property type="term" value="F:hydrolase activity, hydrolyzing O-glycosyl compounds"/>
    <property type="evidence" value="ECO:0007669"/>
    <property type="project" value="InterPro"/>
</dbReference>
<dbReference type="Gene3D" id="1.10.530.10">
    <property type="match status" value="1"/>
</dbReference>
<dbReference type="PANTHER" id="PTHR37423:SF5">
    <property type="entry name" value="SOLUBLE LYTIC MUREIN TRANSGLYCOSYLASE"/>
    <property type="match status" value="1"/>
</dbReference>
<evidence type="ECO:0000313" key="7">
    <source>
        <dbReference type="EMBL" id="KRT57550.1"/>
    </source>
</evidence>
<dbReference type="PANTHER" id="PTHR37423">
    <property type="entry name" value="SOLUBLE LYTIC MUREIN TRANSGLYCOSYLASE-RELATED"/>
    <property type="match status" value="1"/>
</dbReference>
<evidence type="ECO:0000256" key="2">
    <source>
        <dbReference type="ARBA" id="ARBA00022729"/>
    </source>
</evidence>
<dbReference type="InterPro" id="IPR008258">
    <property type="entry name" value="Transglycosylase_SLT_dom_1"/>
</dbReference>
<dbReference type="GO" id="GO:0016020">
    <property type="term" value="C:membrane"/>
    <property type="evidence" value="ECO:0007669"/>
    <property type="project" value="InterPro"/>
</dbReference>
<comment type="caution">
    <text evidence="6">The sequence shown here is derived from an EMBL/GenBank/DDBJ whole genome shotgun (WGS) entry which is preliminary data.</text>
</comment>
<evidence type="ECO:0000256" key="1">
    <source>
        <dbReference type="ARBA" id="ARBA00007734"/>
    </source>
</evidence>
<dbReference type="SUPFAM" id="SSF48435">
    <property type="entry name" value="Bacterial muramidases"/>
    <property type="match status" value="1"/>
</dbReference>
<keyword evidence="9" id="KW-1185">Reference proteome</keyword>
<dbReference type="InterPro" id="IPR037061">
    <property type="entry name" value="Lytic_TGlycoase_superhlx_L_sf"/>
</dbReference>